<dbReference type="InterPro" id="IPR036390">
    <property type="entry name" value="WH_DNA-bd_sf"/>
</dbReference>
<comment type="caution">
    <text evidence="2">The sequence shown here is derived from an EMBL/GenBank/DDBJ whole genome shotgun (WGS) entry which is preliminary data.</text>
</comment>
<gene>
    <name evidence="2" type="ORF">V6X73_09080</name>
</gene>
<evidence type="ECO:0000259" key="1">
    <source>
        <dbReference type="Pfam" id="PF12802"/>
    </source>
</evidence>
<name>A0ABV3TE12_9GAMM</name>
<evidence type="ECO:0000313" key="3">
    <source>
        <dbReference type="Proteomes" id="UP001556709"/>
    </source>
</evidence>
<reference evidence="2 3" key="1">
    <citation type="submission" date="2024-02" db="EMBL/GenBank/DDBJ databases">
        <title>New especies of Spiribacter isolated from saline water.</title>
        <authorList>
            <person name="Leon M.J."/>
            <person name="De La Haba R."/>
            <person name="Sanchez-Porro C."/>
            <person name="Ventosa A."/>
        </authorList>
    </citation>
    <scope>NUCLEOTIDE SEQUENCE [LARGE SCALE GENOMIC DNA]</scope>
    <source>
        <strain evidence="3">ag22IC6-390</strain>
    </source>
</reference>
<protein>
    <submittedName>
        <fullName evidence="2">MarR family transcriptional regulator</fullName>
    </submittedName>
</protein>
<dbReference type="RefSeq" id="WP_367959620.1">
    <property type="nucleotide sequence ID" value="NZ_JBAKFK010000004.1"/>
</dbReference>
<organism evidence="2 3">
    <name type="scientific">Spiribacter pallidus</name>
    <dbReference type="NCBI Taxonomy" id="1987936"/>
    <lineage>
        <taxon>Bacteria</taxon>
        <taxon>Pseudomonadati</taxon>
        <taxon>Pseudomonadota</taxon>
        <taxon>Gammaproteobacteria</taxon>
        <taxon>Chromatiales</taxon>
        <taxon>Ectothiorhodospiraceae</taxon>
        <taxon>Spiribacter</taxon>
    </lineage>
</organism>
<dbReference type="InterPro" id="IPR036388">
    <property type="entry name" value="WH-like_DNA-bd_sf"/>
</dbReference>
<accession>A0ABV3TE12</accession>
<feature type="domain" description="HTH marR-type" evidence="1">
    <location>
        <begin position="34"/>
        <end position="88"/>
    </location>
</feature>
<dbReference type="SUPFAM" id="SSF46785">
    <property type="entry name" value="Winged helix' DNA-binding domain"/>
    <property type="match status" value="1"/>
</dbReference>
<dbReference type="InterPro" id="IPR000835">
    <property type="entry name" value="HTH_MarR-typ"/>
</dbReference>
<sequence>MGTWDALADARLTEKLRQALAPVLPYGPSLIPTDILITVSVHHETGRPLTMKQLLAVLPYSVTGVRYNLAQLIADGWITKERRGEDRRLVFLIPSDRLREAFAEVRARIQ</sequence>
<evidence type="ECO:0000313" key="2">
    <source>
        <dbReference type="EMBL" id="MEX0469877.1"/>
    </source>
</evidence>
<dbReference type="Proteomes" id="UP001556709">
    <property type="component" value="Unassembled WGS sequence"/>
</dbReference>
<dbReference type="Pfam" id="PF12802">
    <property type="entry name" value="MarR_2"/>
    <property type="match status" value="1"/>
</dbReference>
<proteinExistence type="predicted"/>
<keyword evidence="3" id="KW-1185">Reference proteome</keyword>
<dbReference type="EMBL" id="JBAKFM010000004">
    <property type="protein sequence ID" value="MEX0469877.1"/>
    <property type="molecule type" value="Genomic_DNA"/>
</dbReference>
<dbReference type="Gene3D" id="1.10.10.10">
    <property type="entry name" value="Winged helix-like DNA-binding domain superfamily/Winged helix DNA-binding domain"/>
    <property type="match status" value="1"/>
</dbReference>